<evidence type="ECO:0000256" key="2">
    <source>
        <dbReference type="ARBA" id="ARBA00022448"/>
    </source>
</evidence>
<feature type="transmembrane region" description="Helical" evidence="6">
    <location>
        <begin position="96"/>
        <end position="113"/>
    </location>
</feature>
<evidence type="ECO:0000256" key="4">
    <source>
        <dbReference type="ARBA" id="ARBA00022989"/>
    </source>
</evidence>
<evidence type="ECO:0000313" key="8">
    <source>
        <dbReference type="EMBL" id="KAJ7226014.1"/>
    </source>
</evidence>
<keyword evidence="9" id="KW-1185">Reference proteome</keyword>
<feature type="transmembrane region" description="Helical" evidence="6">
    <location>
        <begin position="414"/>
        <end position="436"/>
    </location>
</feature>
<comment type="subcellular location">
    <subcellularLocation>
        <location evidence="1">Membrane</location>
        <topology evidence="1">Multi-pass membrane protein</topology>
    </subcellularLocation>
</comment>
<dbReference type="GO" id="GO:0022857">
    <property type="term" value="F:transmembrane transporter activity"/>
    <property type="evidence" value="ECO:0007669"/>
    <property type="project" value="InterPro"/>
</dbReference>
<dbReference type="EMBL" id="JARJCW010000004">
    <property type="protein sequence ID" value="KAJ7226014.1"/>
    <property type="molecule type" value="Genomic_DNA"/>
</dbReference>
<keyword evidence="3 6" id="KW-0812">Transmembrane</keyword>
<evidence type="ECO:0000256" key="6">
    <source>
        <dbReference type="SAM" id="Phobius"/>
    </source>
</evidence>
<dbReference type="InterPro" id="IPR036259">
    <property type="entry name" value="MFS_trans_sf"/>
</dbReference>
<feature type="transmembrane region" description="Helical" evidence="6">
    <location>
        <begin position="329"/>
        <end position="350"/>
    </location>
</feature>
<evidence type="ECO:0000259" key="7">
    <source>
        <dbReference type="PROSITE" id="PS50850"/>
    </source>
</evidence>
<feature type="domain" description="Major facilitator superfamily (MFS) profile" evidence="7">
    <location>
        <begin position="25"/>
        <end position="490"/>
    </location>
</feature>
<dbReference type="AlphaFoldDB" id="A0AAD6YQC1"/>
<name>A0AAD6YQC1_9AGAR</name>
<dbReference type="PANTHER" id="PTHR23506:SF23">
    <property type="entry name" value="GH10249P"/>
    <property type="match status" value="1"/>
</dbReference>
<protein>
    <submittedName>
        <fullName evidence="8">MFS general substrate transporter</fullName>
    </submittedName>
</protein>
<dbReference type="PANTHER" id="PTHR23506">
    <property type="entry name" value="GH10249P"/>
    <property type="match status" value="1"/>
</dbReference>
<dbReference type="CDD" id="cd17325">
    <property type="entry name" value="MFS_MdtG_SLC18_like"/>
    <property type="match status" value="1"/>
</dbReference>
<dbReference type="SUPFAM" id="SSF103473">
    <property type="entry name" value="MFS general substrate transporter"/>
    <property type="match status" value="1"/>
</dbReference>
<feature type="transmembrane region" description="Helical" evidence="6">
    <location>
        <begin position="133"/>
        <end position="153"/>
    </location>
</feature>
<organism evidence="8 9">
    <name type="scientific">Mycena pura</name>
    <dbReference type="NCBI Taxonomy" id="153505"/>
    <lineage>
        <taxon>Eukaryota</taxon>
        <taxon>Fungi</taxon>
        <taxon>Dikarya</taxon>
        <taxon>Basidiomycota</taxon>
        <taxon>Agaricomycotina</taxon>
        <taxon>Agaricomycetes</taxon>
        <taxon>Agaricomycetidae</taxon>
        <taxon>Agaricales</taxon>
        <taxon>Marasmiineae</taxon>
        <taxon>Mycenaceae</taxon>
        <taxon>Mycena</taxon>
    </lineage>
</organism>
<comment type="caution">
    <text evidence="8">The sequence shown here is derived from an EMBL/GenBank/DDBJ whole genome shotgun (WGS) entry which is preliminary data.</text>
</comment>
<evidence type="ECO:0000256" key="1">
    <source>
        <dbReference type="ARBA" id="ARBA00004141"/>
    </source>
</evidence>
<feature type="transmembrane region" description="Helical" evidence="6">
    <location>
        <begin position="292"/>
        <end position="309"/>
    </location>
</feature>
<dbReference type="Pfam" id="PF07690">
    <property type="entry name" value="MFS_1"/>
    <property type="match status" value="2"/>
</dbReference>
<dbReference type="Proteomes" id="UP001219525">
    <property type="component" value="Unassembled WGS sequence"/>
</dbReference>
<dbReference type="InterPro" id="IPR050930">
    <property type="entry name" value="MFS_Vesicular_Transporter"/>
</dbReference>
<evidence type="ECO:0000256" key="5">
    <source>
        <dbReference type="ARBA" id="ARBA00023136"/>
    </source>
</evidence>
<dbReference type="PROSITE" id="PS50850">
    <property type="entry name" value="MFS"/>
    <property type="match status" value="1"/>
</dbReference>
<keyword evidence="2" id="KW-0813">Transport</keyword>
<sequence length="505" mass="54979">MSSTTENTVPTPGAVPFGLKWRCSFWFTTAVIGLSVATDLLVYSMIIPVMPFQLEWLGYHSVSALTGWLLFAYSAGLVLCTIPVAMLSERYNARRYPFIFGLFVIIGSQIMLMEAPNYAVMCVARVLQGVGSTMVWVVGLALLYVCECVFAPFNECCLLRCDSTPEQYIGRQLGLAMSGMSIGFLAGPPIGGALYARFGFRGPFICGIVVSFVDLVGRLLIIERKEALRWNLDPAAVVVPVDQVEHGPADEKSPGDTVADGNLILPVLPSHPDRNNVSFVAVIARLFKSSRATVVILVTLLYGIIYSAQEPTLPLHLQAVWGLDSRKVGLVYIAGVVPTLFSAPITGVYSDRHGIEWLLFICLTTALPWWVTLLVQRSLALFIVSYALGSFFISGVLSPVMVELASVSRNIEGVGYGHVYGAFNLVYGIGMNYFIFHSARTNAQTGTTVGPVVGGQMYAHSRQGWLAISLLSSGLLVGSLALTFCYTGDDPMLTKLMRRLHKSQK</sequence>
<feature type="transmembrane region" description="Helical" evidence="6">
    <location>
        <begin position="357"/>
        <end position="375"/>
    </location>
</feature>
<feature type="transmembrane region" description="Helical" evidence="6">
    <location>
        <begin position="173"/>
        <end position="196"/>
    </location>
</feature>
<gene>
    <name evidence="8" type="ORF">GGX14DRAFT_490485</name>
</gene>
<feature type="transmembrane region" description="Helical" evidence="6">
    <location>
        <begin position="381"/>
        <end position="402"/>
    </location>
</feature>
<feature type="transmembrane region" description="Helical" evidence="6">
    <location>
        <begin position="202"/>
        <end position="221"/>
    </location>
</feature>
<feature type="transmembrane region" description="Helical" evidence="6">
    <location>
        <begin position="67"/>
        <end position="87"/>
    </location>
</feature>
<keyword evidence="5 6" id="KW-0472">Membrane</keyword>
<dbReference type="Gene3D" id="1.20.1250.20">
    <property type="entry name" value="MFS general substrate transporter like domains"/>
    <property type="match status" value="2"/>
</dbReference>
<proteinExistence type="predicted"/>
<reference evidence="8" key="1">
    <citation type="submission" date="2023-03" db="EMBL/GenBank/DDBJ databases">
        <title>Massive genome expansion in bonnet fungi (Mycena s.s.) driven by repeated elements and novel gene families across ecological guilds.</title>
        <authorList>
            <consortium name="Lawrence Berkeley National Laboratory"/>
            <person name="Harder C.B."/>
            <person name="Miyauchi S."/>
            <person name="Viragh M."/>
            <person name="Kuo A."/>
            <person name="Thoen E."/>
            <person name="Andreopoulos B."/>
            <person name="Lu D."/>
            <person name="Skrede I."/>
            <person name="Drula E."/>
            <person name="Henrissat B."/>
            <person name="Morin E."/>
            <person name="Kohler A."/>
            <person name="Barry K."/>
            <person name="LaButti K."/>
            <person name="Morin E."/>
            <person name="Salamov A."/>
            <person name="Lipzen A."/>
            <person name="Mereny Z."/>
            <person name="Hegedus B."/>
            <person name="Baldrian P."/>
            <person name="Stursova M."/>
            <person name="Weitz H."/>
            <person name="Taylor A."/>
            <person name="Grigoriev I.V."/>
            <person name="Nagy L.G."/>
            <person name="Martin F."/>
            <person name="Kauserud H."/>
        </authorList>
    </citation>
    <scope>NUCLEOTIDE SEQUENCE</scope>
    <source>
        <strain evidence="8">9144</strain>
    </source>
</reference>
<dbReference type="InterPro" id="IPR011701">
    <property type="entry name" value="MFS"/>
</dbReference>
<feature type="transmembrane region" description="Helical" evidence="6">
    <location>
        <begin position="25"/>
        <end position="47"/>
    </location>
</feature>
<evidence type="ECO:0000313" key="9">
    <source>
        <dbReference type="Proteomes" id="UP001219525"/>
    </source>
</evidence>
<evidence type="ECO:0000256" key="3">
    <source>
        <dbReference type="ARBA" id="ARBA00022692"/>
    </source>
</evidence>
<feature type="transmembrane region" description="Helical" evidence="6">
    <location>
        <begin position="465"/>
        <end position="488"/>
    </location>
</feature>
<dbReference type="GO" id="GO:0016020">
    <property type="term" value="C:membrane"/>
    <property type="evidence" value="ECO:0007669"/>
    <property type="project" value="UniProtKB-SubCell"/>
</dbReference>
<accession>A0AAD6YQC1</accession>
<dbReference type="InterPro" id="IPR020846">
    <property type="entry name" value="MFS_dom"/>
</dbReference>
<keyword evidence="4 6" id="KW-1133">Transmembrane helix</keyword>